<gene>
    <name evidence="1" type="ORF">EBO15_19195</name>
</gene>
<dbReference type="RefSeq" id="WP_122195785.1">
    <property type="nucleotide sequence ID" value="NZ_JBHSKC010000007.1"/>
</dbReference>
<dbReference type="EMBL" id="RFFG01000032">
    <property type="protein sequence ID" value="RMI42566.1"/>
    <property type="molecule type" value="Genomic_DNA"/>
</dbReference>
<name>A0A3M2LZE6_9ACTN</name>
<sequence length="92" mass="10400">MIPCTGTVRETQQSNRAFNGGNHSYLVRFRVHVPGRPDYESSQDPVLDPVQVVKIVAVSKNYSCRVGRSNPHRLRIDWDNPFPASPTPEQPK</sequence>
<dbReference type="AlphaFoldDB" id="A0A3M2LZE6"/>
<comment type="caution">
    <text evidence="1">The sequence shown here is derived from an EMBL/GenBank/DDBJ whole genome shotgun (WGS) entry which is preliminary data.</text>
</comment>
<evidence type="ECO:0000313" key="1">
    <source>
        <dbReference type="EMBL" id="RMI42566.1"/>
    </source>
</evidence>
<dbReference type="Proteomes" id="UP000282674">
    <property type="component" value="Unassembled WGS sequence"/>
</dbReference>
<protein>
    <submittedName>
        <fullName evidence="1">Uncharacterized protein</fullName>
    </submittedName>
</protein>
<dbReference type="OrthoDB" id="3409615at2"/>
<organism evidence="1 2">
    <name type="scientific">Actinomadura harenae</name>
    <dbReference type="NCBI Taxonomy" id="2483351"/>
    <lineage>
        <taxon>Bacteria</taxon>
        <taxon>Bacillati</taxon>
        <taxon>Actinomycetota</taxon>
        <taxon>Actinomycetes</taxon>
        <taxon>Streptosporangiales</taxon>
        <taxon>Thermomonosporaceae</taxon>
        <taxon>Actinomadura</taxon>
    </lineage>
</organism>
<evidence type="ECO:0000313" key="2">
    <source>
        <dbReference type="Proteomes" id="UP000282674"/>
    </source>
</evidence>
<reference evidence="1 2" key="1">
    <citation type="submission" date="2018-10" db="EMBL/GenBank/DDBJ databases">
        <title>Isolation from soil.</title>
        <authorList>
            <person name="Hu J."/>
        </authorList>
    </citation>
    <scope>NUCLEOTIDE SEQUENCE [LARGE SCALE GENOMIC DNA]</scope>
    <source>
        <strain evidence="1 2">NEAU-Ht49</strain>
    </source>
</reference>
<keyword evidence="2" id="KW-1185">Reference proteome</keyword>
<accession>A0A3M2LZE6</accession>
<proteinExistence type="predicted"/>